<reference evidence="1 2" key="1">
    <citation type="submission" date="2024-04" db="EMBL/GenBank/DDBJ databases">
        <authorList>
            <person name="Fracassetti M."/>
        </authorList>
    </citation>
    <scope>NUCLEOTIDE SEQUENCE [LARGE SCALE GENOMIC DNA]</scope>
</reference>
<organism evidence="1 2">
    <name type="scientific">Linum trigynum</name>
    <dbReference type="NCBI Taxonomy" id="586398"/>
    <lineage>
        <taxon>Eukaryota</taxon>
        <taxon>Viridiplantae</taxon>
        <taxon>Streptophyta</taxon>
        <taxon>Embryophyta</taxon>
        <taxon>Tracheophyta</taxon>
        <taxon>Spermatophyta</taxon>
        <taxon>Magnoliopsida</taxon>
        <taxon>eudicotyledons</taxon>
        <taxon>Gunneridae</taxon>
        <taxon>Pentapetalae</taxon>
        <taxon>rosids</taxon>
        <taxon>fabids</taxon>
        <taxon>Malpighiales</taxon>
        <taxon>Linaceae</taxon>
        <taxon>Linum</taxon>
    </lineage>
</organism>
<evidence type="ECO:0000313" key="2">
    <source>
        <dbReference type="Proteomes" id="UP001497516"/>
    </source>
</evidence>
<dbReference type="EMBL" id="OZ034818">
    <property type="protein sequence ID" value="CAL1389396.1"/>
    <property type="molecule type" value="Genomic_DNA"/>
</dbReference>
<keyword evidence="2" id="KW-1185">Reference proteome</keyword>
<dbReference type="AlphaFoldDB" id="A0AAV2ETZ4"/>
<sequence>MRQRAISRLWSGQDLFGILLEAGGQIGEAEELGSGAIRWVLSGESVLGGELGESGGLDDVHGGSLGE</sequence>
<dbReference type="Proteomes" id="UP001497516">
    <property type="component" value="Chromosome 5"/>
</dbReference>
<protein>
    <submittedName>
        <fullName evidence="1">Uncharacterized protein</fullName>
    </submittedName>
</protein>
<proteinExistence type="predicted"/>
<accession>A0AAV2ETZ4</accession>
<evidence type="ECO:0000313" key="1">
    <source>
        <dbReference type="EMBL" id="CAL1389396.1"/>
    </source>
</evidence>
<gene>
    <name evidence="1" type="ORF">LTRI10_LOCUS30254</name>
</gene>
<name>A0AAV2ETZ4_9ROSI</name>